<comment type="similarity">
    <text evidence="1">Belongs to the NAD(P)-dependent epimerase/dehydratase family.</text>
</comment>
<sequence>MQVIGNGFLAHHLRSGAASHPGVTVLAAGVSSAQNTGSSAFRREEELVRSTIQQCLERRHRLVFLSTASAGMYGAPGCRGREDDPVLPVSAFGRHKLELESVIRDSGVRALILRLGHVVGPGQRDYQLVPALARQLRAGRVVVHRHARRDLIDVGDTVVIIESLLEAGVEHEVVNVGSGESVPVDLVVSYLETRLGVTAEREYVDETGSAQPLSLEKLLRLVPRVKGMNFGPDYYRTVIDRYVDATTGT</sequence>
<organism evidence="3">
    <name type="scientific">Streptomyces versipellis</name>
    <dbReference type="NCBI Taxonomy" id="67375"/>
    <lineage>
        <taxon>Bacteria</taxon>
        <taxon>Bacillati</taxon>
        <taxon>Actinomycetota</taxon>
        <taxon>Actinomycetes</taxon>
        <taxon>Kitasatosporales</taxon>
        <taxon>Streptomycetaceae</taxon>
        <taxon>Streptomyces</taxon>
    </lineage>
</organism>
<dbReference type="EMBL" id="LC006086">
    <property type="protein sequence ID" value="BAQ21943.1"/>
    <property type="molecule type" value="Genomic_DNA"/>
</dbReference>
<evidence type="ECO:0000256" key="1">
    <source>
        <dbReference type="ARBA" id="ARBA00007637"/>
    </source>
</evidence>
<dbReference type="InterPro" id="IPR001509">
    <property type="entry name" value="Epimerase_deHydtase"/>
</dbReference>
<dbReference type="SUPFAM" id="SSF51735">
    <property type="entry name" value="NAD(P)-binding Rossmann-fold domains"/>
    <property type="match status" value="1"/>
</dbReference>
<proteinExistence type="inferred from homology"/>
<protein>
    <submittedName>
        <fullName evidence="3">Putative NDP-sugar 4-ketoreductase</fullName>
    </submittedName>
</protein>
<reference evidence="3" key="1">
    <citation type="journal article" date="2015" name="J. Am. Chem. Soc.">
        <title>Biosynthesis of versipelostatin: identification of an enzyme-catalyzed [4+2]-cycloaddition required for macrocyclization of spirotetronate-containing polyketides.</title>
        <authorList>
            <person name="Hashimoto T."/>
            <person name="Hashimoto J."/>
            <person name="Teruya K."/>
            <person name="Hirano T."/>
            <person name="Shin-ya K."/>
            <person name="Ikeda H."/>
            <person name="Liu H."/>
            <person name="Nishiyama M."/>
            <person name="Kuzuyama T."/>
        </authorList>
    </citation>
    <scope>NUCLEOTIDE SEQUENCE</scope>
    <source>
        <strain evidence="3">4083-SVS6</strain>
    </source>
</reference>
<dbReference type="AlphaFoldDB" id="A0A0B6VLQ8"/>
<evidence type="ECO:0000259" key="2">
    <source>
        <dbReference type="Pfam" id="PF01370"/>
    </source>
</evidence>
<dbReference type="Pfam" id="PF01370">
    <property type="entry name" value="Epimerase"/>
    <property type="match status" value="1"/>
</dbReference>
<accession>A0A0B6VLQ8</accession>
<feature type="domain" description="NAD-dependent epimerase/dehydratase" evidence="2">
    <location>
        <begin position="24"/>
        <end position="177"/>
    </location>
</feature>
<dbReference type="InterPro" id="IPR036291">
    <property type="entry name" value="NAD(P)-bd_dom_sf"/>
</dbReference>
<name>A0A0B6VLQ8_9ACTN</name>
<dbReference type="PANTHER" id="PTHR43000">
    <property type="entry name" value="DTDP-D-GLUCOSE 4,6-DEHYDRATASE-RELATED"/>
    <property type="match status" value="1"/>
</dbReference>
<gene>
    <name evidence="3" type="primary">vstB4</name>
</gene>
<dbReference type="Gene3D" id="3.40.50.720">
    <property type="entry name" value="NAD(P)-binding Rossmann-like Domain"/>
    <property type="match status" value="1"/>
</dbReference>
<evidence type="ECO:0000313" key="3">
    <source>
        <dbReference type="EMBL" id="BAQ21943.1"/>
    </source>
</evidence>